<protein>
    <submittedName>
        <fullName evidence="2">DUF4407 domain-containing protein</fullName>
    </submittedName>
</protein>
<dbReference type="InterPro" id="IPR025519">
    <property type="entry name" value="DUF4407"/>
</dbReference>
<feature type="transmembrane region" description="Helical" evidence="1">
    <location>
        <begin position="66"/>
        <end position="83"/>
    </location>
</feature>
<feature type="transmembrane region" description="Helical" evidence="1">
    <location>
        <begin position="104"/>
        <end position="122"/>
    </location>
</feature>
<accession>A0AAU7K352</accession>
<sequence length="494" mass="56806">MVEDFFIWCSGAKKQVLSECPIEKGKFIGMGMAVFFVSILSVISSTFFITYAFAKKDTNELSFDIHWQYTLCGILWGIIIFTIDKNIVTTIRKTGIIKNELQKAYPRFILALFIGIVISTPLEMKFFEKEITQKIEEKILSQQIGQNNQTTTPLKDQIANTKQQIVLNTSLREDAYAKAVAEKDGKGLTGIKRYGPKAKEWENKSFRYSQLVDSLNANLVKLNDELMNSQGGLSIEKLYEKGIIQKFDGAEMRIGALYELGVFHWVITLLFISLEILPLMVKLMIPRGPYDEILDRMEYEVFIEQKRIISDKNSEINNLLEEIDKITKLKSETRLLINKTKLDAEIKANESLLNDISQKQANLAKIAVKKWYDDELNKLKSNQKSQYITTNINTQNPDLLSESDKKISGIFWAQKGGVDNTEYYFRNGSLTENALLSLQNNQFNKGEWRYKSKNEIDIVLLGNKVEYIIIELTDNYLKLKDKLTDEILEFEKST</sequence>
<gene>
    <name evidence="2" type="ORF">ABEG20_17695</name>
</gene>
<dbReference type="AlphaFoldDB" id="A0AAU7K352"/>
<dbReference type="Pfam" id="PF14362">
    <property type="entry name" value="DUF4407"/>
    <property type="match status" value="1"/>
</dbReference>
<evidence type="ECO:0000256" key="1">
    <source>
        <dbReference type="SAM" id="Phobius"/>
    </source>
</evidence>
<keyword evidence="1" id="KW-1133">Transmembrane helix</keyword>
<proteinExistence type="predicted"/>
<evidence type="ECO:0000313" key="2">
    <source>
        <dbReference type="EMBL" id="XBO47122.1"/>
    </source>
</evidence>
<dbReference type="RefSeq" id="WP_406824586.1">
    <property type="nucleotide sequence ID" value="NZ_CP157485.1"/>
</dbReference>
<reference evidence="2" key="1">
    <citation type="submission" date="2024-05" db="EMBL/GenBank/DDBJ databases">
        <authorList>
            <person name="Kim S."/>
            <person name="Heo J."/>
            <person name="Choi H."/>
            <person name="Choi Y."/>
            <person name="Kwon S.-W."/>
            <person name="Kim Y."/>
        </authorList>
    </citation>
    <scope>NUCLEOTIDE SEQUENCE</scope>
    <source>
        <strain evidence="2">KACC 23697</strain>
    </source>
</reference>
<feature type="transmembrane region" description="Helical" evidence="1">
    <location>
        <begin position="33"/>
        <end position="54"/>
    </location>
</feature>
<dbReference type="EMBL" id="CP157485">
    <property type="protein sequence ID" value="XBO47122.1"/>
    <property type="molecule type" value="Genomic_DNA"/>
</dbReference>
<organism evidence="2">
    <name type="scientific">Pedobacter sp. KACC 23697</name>
    <dbReference type="NCBI Taxonomy" id="3149230"/>
    <lineage>
        <taxon>Bacteria</taxon>
        <taxon>Pseudomonadati</taxon>
        <taxon>Bacteroidota</taxon>
        <taxon>Sphingobacteriia</taxon>
        <taxon>Sphingobacteriales</taxon>
        <taxon>Sphingobacteriaceae</taxon>
        <taxon>Pedobacter</taxon>
    </lineage>
</organism>
<keyword evidence="1" id="KW-0472">Membrane</keyword>
<name>A0AAU7K352_9SPHI</name>
<keyword evidence="1" id="KW-0812">Transmembrane</keyword>